<dbReference type="RefSeq" id="WP_152568588.1">
    <property type="nucleotide sequence ID" value="NZ_JACEIP010000024.1"/>
</dbReference>
<reference evidence="1 2" key="1">
    <citation type="submission" date="2020-07" db="EMBL/GenBank/DDBJ databases">
        <authorList>
            <person name="Feng H."/>
        </authorList>
    </citation>
    <scope>NUCLEOTIDE SEQUENCE [LARGE SCALE GENOMIC DNA]</scope>
    <source>
        <strain evidence="2">s-11</strain>
    </source>
</reference>
<organism evidence="1 2">
    <name type="scientific">Thermoactinomyces daqus</name>
    <dbReference type="NCBI Taxonomy" id="1329516"/>
    <lineage>
        <taxon>Bacteria</taxon>
        <taxon>Bacillati</taxon>
        <taxon>Bacillota</taxon>
        <taxon>Bacilli</taxon>
        <taxon>Bacillales</taxon>
        <taxon>Thermoactinomycetaceae</taxon>
        <taxon>Thermoactinomyces</taxon>
    </lineage>
</organism>
<dbReference type="Proteomes" id="UP000530514">
    <property type="component" value="Unassembled WGS sequence"/>
</dbReference>
<evidence type="ECO:0000313" key="2">
    <source>
        <dbReference type="Proteomes" id="UP000530514"/>
    </source>
</evidence>
<evidence type="ECO:0000313" key="1">
    <source>
        <dbReference type="EMBL" id="MBA4543954.1"/>
    </source>
</evidence>
<keyword evidence="2" id="KW-1185">Reference proteome</keyword>
<dbReference type="OrthoDB" id="2989520at2"/>
<protein>
    <submittedName>
        <fullName evidence="1">Uncharacterized protein</fullName>
    </submittedName>
</protein>
<sequence>MAGDQPIPFLSWRDEWQKKKEESFFKLLGQIEVYAEKTISFREKMRALYVFGTLTGYRRGKETSLVSLPERVFQSWFLFDYVSVQRERVVERAVRESEIEEEEWEYVSTLIASYFSIFRIKRDQKYCHLTEWREEIPRFSVSREDWPHQARDVDYAFVRPVKVGVKFLLLGPVVPLSIRQAEEKIAWLRSRLAQSAFSCRIFMQREGMALFRDLF</sequence>
<dbReference type="EMBL" id="JACEIP010000024">
    <property type="protein sequence ID" value="MBA4543954.1"/>
    <property type="molecule type" value="Genomic_DNA"/>
</dbReference>
<name>A0A7W1XCC1_9BACL</name>
<proteinExistence type="predicted"/>
<comment type="caution">
    <text evidence="1">The sequence shown here is derived from an EMBL/GenBank/DDBJ whole genome shotgun (WGS) entry which is preliminary data.</text>
</comment>
<gene>
    <name evidence="1" type="ORF">H1164_13770</name>
</gene>
<dbReference type="AlphaFoldDB" id="A0A7W1XCC1"/>
<accession>A0A7W1XCC1</accession>